<accession>A0A2X1UXM5</accession>
<feature type="domain" description="MobA/VirD2-like nuclease" evidence="2">
    <location>
        <begin position="112"/>
        <end position="202"/>
    </location>
</feature>
<feature type="region of interest" description="Disordered" evidence="1">
    <location>
        <begin position="16"/>
        <end position="35"/>
    </location>
</feature>
<keyword evidence="3" id="KW-0378">Hydrolase</keyword>
<reference evidence="3 4" key="1">
    <citation type="submission" date="2018-06" db="EMBL/GenBank/DDBJ databases">
        <authorList>
            <consortium name="Pathogen Informatics"/>
            <person name="Doyle S."/>
        </authorList>
    </citation>
    <scope>NUCLEOTIDE SEQUENCE [LARGE SCALE GENOMIC DNA]</scope>
    <source>
        <strain evidence="3 4">NCTC11009</strain>
    </source>
</reference>
<dbReference type="RefSeq" id="WP_113062934.1">
    <property type="nucleotide sequence ID" value="NZ_UATH01000001.1"/>
</dbReference>
<protein>
    <submittedName>
        <fullName evidence="3">Type IV secretion system T-DNA border endonuclease VirD2</fullName>
    </submittedName>
</protein>
<dbReference type="EMBL" id="UATH01000001">
    <property type="protein sequence ID" value="SPY09111.1"/>
    <property type="molecule type" value="Genomic_DNA"/>
</dbReference>
<organism evidence="3 4">
    <name type="scientific">Oligella urethralis</name>
    <dbReference type="NCBI Taxonomy" id="90245"/>
    <lineage>
        <taxon>Bacteria</taxon>
        <taxon>Pseudomonadati</taxon>
        <taxon>Pseudomonadota</taxon>
        <taxon>Betaproteobacteria</taxon>
        <taxon>Burkholderiales</taxon>
        <taxon>Alcaligenaceae</taxon>
        <taxon>Oligella</taxon>
    </lineage>
</organism>
<evidence type="ECO:0000313" key="4">
    <source>
        <dbReference type="Proteomes" id="UP000250242"/>
    </source>
</evidence>
<dbReference type="Proteomes" id="UP000250242">
    <property type="component" value="Unassembled WGS sequence"/>
</dbReference>
<dbReference type="InterPro" id="IPR005094">
    <property type="entry name" value="Endonuclease_MobA/VirD2"/>
</dbReference>
<evidence type="ECO:0000259" key="2">
    <source>
        <dbReference type="Pfam" id="PF03432"/>
    </source>
</evidence>
<gene>
    <name evidence="3" type="ORF">NCTC11009_02364</name>
</gene>
<evidence type="ECO:0000256" key="1">
    <source>
        <dbReference type="SAM" id="MobiDB-lite"/>
    </source>
</evidence>
<dbReference type="GO" id="GO:0004519">
    <property type="term" value="F:endonuclease activity"/>
    <property type="evidence" value="ECO:0007669"/>
    <property type="project" value="UniProtKB-KW"/>
</dbReference>
<dbReference type="Gene3D" id="3.30.930.30">
    <property type="match status" value="1"/>
</dbReference>
<sequence length="328" mass="37089">MSINYRADNWLLGKERSIKPKQSGGGGSGRQLRPGTAIDNLKAAALKKPEVMVKIPRRKSTAATGMKAAKGHIEYISRNGTLPLEDEKGNILKGKTAINKGVIDEWKAFGIPEKSRYKETLNVVLSMPPGTPPEAVKDAAREFAKQEFKDHHYVFVQHLDEAHPHVHLCVTMRDFNGKRMNPRKNDLYEWRLLFAEKLREQGVDCAATKRQHRGVTQKAENSMLFNMKKRGVVPRVTKIQAAELIEAIRTNKRPVHPQLKEMLDSRNFIVEQYGQLSKELYMAGFKTEARAISKLAKEVSNKPVLTKAQELFDKAGQSSRTSEIEQTY</sequence>
<proteinExistence type="predicted"/>
<name>A0A2X1UXM5_9BURK</name>
<dbReference type="AlphaFoldDB" id="A0A2X1UXM5"/>
<evidence type="ECO:0000313" key="3">
    <source>
        <dbReference type="EMBL" id="SPY09111.1"/>
    </source>
</evidence>
<keyword evidence="3" id="KW-0255">Endonuclease</keyword>
<keyword evidence="3" id="KW-0540">Nuclease</keyword>
<dbReference type="Pfam" id="PF03432">
    <property type="entry name" value="Relaxase"/>
    <property type="match status" value="1"/>
</dbReference>